<gene>
    <name evidence="2" type="ORF">Ahy_B09g095978</name>
</gene>
<dbReference type="EMBL" id="SDMP01000019">
    <property type="protein sequence ID" value="RYQ89222.1"/>
    <property type="molecule type" value="Genomic_DNA"/>
</dbReference>
<evidence type="ECO:0000256" key="1">
    <source>
        <dbReference type="SAM" id="MobiDB-lite"/>
    </source>
</evidence>
<organism evidence="2 3">
    <name type="scientific">Arachis hypogaea</name>
    <name type="common">Peanut</name>
    <dbReference type="NCBI Taxonomy" id="3818"/>
    <lineage>
        <taxon>Eukaryota</taxon>
        <taxon>Viridiplantae</taxon>
        <taxon>Streptophyta</taxon>
        <taxon>Embryophyta</taxon>
        <taxon>Tracheophyta</taxon>
        <taxon>Spermatophyta</taxon>
        <taxon>Magnoliopsida</taxon>
        <taxon>eudicotyledons</taxon>
        <taxon>Gunneridae</taxon>
        <taxon>Pentapetalae</taxon>
        <taxon>rosids</taxon>
        <taxon>fabids</taxon>
        <taxon>Fabales</taxon>
        <taxon>Fabaceae</taxon>
        <taxon>Papilionoideae</taxon>
        <taxon>50 kb inversion clade</taxon>
        <taxon>dalbergioids sensu lato</taxon>
        <taxon>Dalbergieae</taxon>
        <taxon>Pterocarpus clade</taxon>
        <taxon>Arachis</taxon>
    </lineage>
</organism>
<sequence length="109" mass="12480">MYAFRATDEHVIKPVNSEEYWVKTEPLSSEPPMIRRPAGCPMKEKRKADPVEDACDGAKGRRTFKVTCKKCGESSHNAKTCKGPRRPKHPLINPIFRVYLILNLVDFIH</sequence>
<comment type="caution">
    <text evidence="2">The sequence shown here is derived from an EMBL/GenBank/DDBJ whole genome shotgun (WGS) entry which is preliminary data.</text>
</comment>
<protein>
    <recommendedName>
        <fullName evidence="4">CCHC-type domain-containing protein</fullName>
    </recommendedName>
</protein>
<reference evidence="2 3" key="1">
    <citation type="submission" date="2019-01" db="EMBL/GenBank/DDBJ databases">
        <title>Sequencing of cultivated peanut Arachis hypogaea provides insights into genome evolution and oil improvement.</title>
        <authorList>
            <person name="Chen X."/>
        </authorList>
    </citation>
    <scope>NUCLEOTIDE SEQUENCE [LARGE SCALE GENOMIC DNA]</scope>
    <source>
        <strain evidence="3">cv. Fuhuasheng</strain>
        <tissue evidence="2">Leaves</tissue>
    </source>
</reference>
<dbReference type="Proteomes" id="UP000289738">
    <property type="component" value="Chromosome B09"/>
</dbReference>
<dbReference type="AlphaFoldDB" id="A0A444XHM2"/>
<evidence type="ECO:0000313" key="2">
    <source>
        <dbReference type="EMBL" id="RYQ89222.1"/>
    </source>
</evidence>
<evidence type="ECO:0008006" key="4">
    <source>
        <dbReference type="Google" id="ProtNLM"/>
    </source>
</evidence>
<accession>A0A444XHM2</accession>
<name>A0A444XHM2_ARAHY</name>
<keyword evidence="3" id="KW-1185">Reference proteome</keyword>
<feature type="region of interest" description="Disordered" evidence="1">
    <location>
        <begin position="26"/>
        <end position="46"/>
    </location>
</feature>
<evidence type="ECO:0000313" key="3">
    <source>
        <dbReference type="Proteomes" id="UP000289738"/>
    </source>
</evidence>
<proteinExistence type="predicted"/>